<reference evidence="2" key="1">
    <citation type="submission" date="2023-01" db="EMBL/GenBank/DDBJ databases">
        <title>Colletotrichum chrysophilum M932 genome sequence.</title>
        <authorList>
            <person name="Baroncelli R."/>
        </authorList>
    </citation>
    <scope>NUCLEOTIDE SEQUENCE</scope>
    <source>
        <strain evidence="2">M932</strain>
    </source>
</reference>
<gene>
    <name evidence="2" type="ORF">CCHR01_12477</name>
</gene>
<dbReference type="AlphaFoldDB" id="A0AAD9ABW7"/>
<comment type="caution">
    <text evidence="2">The sequence shown here is derived from an EMBL/GenBank/DDBJ whole genome shotgun (WGS) entry which is preliminary data.</text>
</comment>
<protein>
    <submittedName>
        <fullName evidence="2">Uncharacterized protein</fullName>
    </submittedName>
</protein>
<proteinExistence type="predicted"/>
<evidence type="ECO:0000313" key="2">
    <source>
        <dbReference type="EMBL" id="KAK1844914.1"/>
    </source>
</evidence>
<dbReference type="Proteomes" id="UP001243330">
    <property type="component" value="Unassembled WGS sequence"/>
</dbReference>
<evidence type="ECO:0000256" key="1">
    <source>
        <dbReference type="SAM" id="MobiDB-lite"/>
    </source>
</evidence>
<dbReference type="EMBL" id="JAQOWY010000293">
    <property type="protein sequence ID" value="KAK1844914.1"/>
    <property type="molecule type" value="Genomic_DNA"/>
</dbReference>
<evidence type="ECO:0000313" key="3">
    <source>
        <dbReference type="Proteomes" id="UP001243330"/>
    </source>
</evidence>
<organism evidence="2 3">
    <name type="scientific">Colletotrichum chrysophilum</name>
    <dbReference type="NCBI Taxonomy" id="1836956"/>
    <lineage>
        <taxon>Eukaryota</taxon>
        <taxon>Fungi</taxon>
        <taxon>Dikarya</taxon>
        <taxon>Ascomycota</taxon>
        <taxon>Pezizomycotina</taxon>
        <taxon>Sordariomycetes</taxon>
        <taxon>Hypocreomycetidae</taxon>
        <taxon>Glomerellales</taxon>
        <taxon>Glomerellaceae</taxon>
        <taxon>Colletotrichum</taxon>
        <taxon>Colletotrichum gloeosporioides species complex</taxon>
    </lineage>
</organism>
<feature type="region of interest" description="Disordered" evidence="1">
    <location>
        <begin position="1"/>
        <end position="30"/>
    </location>
</feature>
<keyword evidence="3" id="KW-1185">Reference proteome</keyword>
<sequence length="30" mass="3312">MPPPNPPPFTSTSTSTPQRPWPQIPVLSRP</sequence>
<accession>A0AAD9ABW7</accession>
<name>A0AAD9ABW7_9PEZI</name>